<organism evidence="1">
    <name type="scientific">Cacopsylla melanoneura</name>
    <dbReference type="NCBI Taxonomy" id="428564"/>
    <lineage>
        <taxon>Eukaryota</taxon>
        <taxon>Metazoa</taxon>
        <taxon>Ecdysozoa</taxon>
        <taxon>Arthropoda</taxon>
        <taxon>Hexapoda</taxon>
        <taxon>Insecta</taxon>
        <taxon>Pterygota</taxon>
        <taxon>Neoptera</taxon>
        <taxon>Paraneoptera</taxon>
        <taxon>Hemiptera</taxon>
        <taxon>Sternorrhyncha</taxon>
        <taxon>Psylloidea</taxon>
        <taxon>Psyllidae</taxon>
        <taxon>Psyllinae</taxon>
        <taxon>Cacopsylla</taxon>
    </lineage>
</organism>
<dbReference type="EMBL" id="HBUF01006771">
    <property type="protein sequence ID" value="CAG6607159.1"/>
    <property type="molecule type" value="Transcribed_RNA"/>
</dbReference>
<evidence type="ECO:0000313" key="1">
    <source>
        <dbReference type="EMBL" id="CAG6787610.1"/>
    </source>
</evidence>
<proteinExistence type="predicted"/>
<dbReference type="EMBL" id="HBUF01175801">
    <property type="protein sequence ID" value="CAG6653974.1"/>
    <property type="molecule type" value="Transcribed_RNA"/>
</dbReference>
<dbReference type="EMBL" id="HBUF01655022">
    <property type="protein sequence ID" value="CAG6787607.1"/>
    <property type="molecule type" value="Transcribed_RNA"/>
</dbReference>
<name>A0A8D9BLP5_9HEMI</name>
<dbReference type="AlphaFoldDB" id="A0A8D9BLP5"/>
<reference evidence="1" key="1">
    <citation type="submission" date="2021-05" db="EMBL/GenBank/DDBJ databases">
        <authorList>
            <person name="Alioto T."/>
            <person name="Alioto T."/>
            <person name="Gomez Garrido J."/>
        </authorList>
    </citation>
    <scope>NUCLEOTIDE SEQUENCE</scope>
</reference>
<sequence length="120" mass="12487">MLVEVPEADREVEDLEATNGEAHRDHGIHQDLKVDGEVKTATSLTHGTARVEAVVADGTHNNKVEVGVEAKVGGEAVREDGVAVTRAAAGVVKVVHPAVAGTVVLPPVVMTTNRAMVVAR</sequence>
<dbReference type="EMBL" id="HBUF01006772">
    <property type="protein sequence ID" value="CAG6607162.1"/>
    <property type="molecule type" value="Transcribed_RNA"/>
</dbReference>
<accession>A0A8D9BLP5</accession>
<protein>
    <submittedName>
        <fullName evidence="1">Uncharacterized protein</fullName>
    </submittedName>
</protein>
<dbReference type="EMBL" id="HBUF01006777">
    <property type="protein sequence ID" value="CAG6607177.1"/>
    <property type="molecule type" value="Transcribed_RNA"/>
</dbReference>
<dbReference type="EMBL" id="HBUF01655023">
    <property type="protein sequence ID" value="CAG6787610.1"/>
    <property type="molecule type" value="Transcribed_RNA"/>
</dbReference>